<dbReference type="PRINTS" id="PR00812">
    <property type="entry name" value="BCTERIALGSPF"/>
</dbReference>
<evidence type="ECO:0000313" key="9">
    <source>
        <dbReference type="EMBL" id="OYD57827.1"/>
    </source>
</evidence>
<dbReference type="AlphaFoldDB" id="A0A235FA72"/>
<feature type="transmembrane region" description="Helical" evidence="7">
    <location>
        <begin position="317"/>
        <end position="338"/>
    </location>
</feature>
<sequence>MTGKRSWSRQEQGEFLLKLGQLTSTGYPLIRAIELIQHRYKDKQKRSILRMMEQLKDGYAVHIVLSNSKFPQDVLAIIEFSNSNGNLSAALLNSGNLMLKKSHFQKRFASVMRYPLLLLFLTFWIAFIFVKFIFPQFQTLYASLQLQMPFMTRMALSFLLYLPYVFIFTAAAAVIVTAASLYFKKKMTATEKIMILLKIPILKKLLPLYTTHYFCLQIGELLKNGFSLADALFRMEGSGYMHFYSEEAGRLRWALTEGIPLYQAVEGLGYFTEEMPLLIKHSQDCGTLGDDLAAYGEWLFEALEERCTCIIQKIQPLLFAAIGAAVLFLFAAMFYPVLKIMEAI</sequence>
<feature type="transmembrane region" description="Helical" evidence="7">
    <location>
        <begin position="154"/>
        <end position="183"/>
    </location>
</feature>
<evidence type="ECO:0000256" key="3">
    <source>
        <dbReference type="ARBA" id="ARBA00022475"/>
    </source>
</evidence>
<keyword evidence="6 7" id="KW-0472">Membrane</keyword>
<dbReference type="Gene3D" id="1.20.81.30">
    <property type="entry name" value="Type II secretion system (T2SS), domain F"/>
    <property type="match status" value="2"/>
</dbReference>
<dbReference type="Proteomes" id="UP000215059">
    <property type="component" value="Unassembled WGS sequence"/>
</dbReference>
<organism evidence="9 10">
    <name type="scientific">Fictibacillus aquaticus</name>
    <dbReference type="NCBI Taxonomy" id="2021314"/>
    <lineage>
        <taxon>Bacteria</taxon>
        <taxon>Bacillati</taxon>
        <taxon>Bacillota</taxon>
        <taxon>Bacilli</taxon>
        <taxon>Bacillales</taxon>
        <taxon>Fictibacillaceae</taxon>
        <taxon>Fictibacillus</taxon>
    </lineage>
</organism>
<dbReference type="InterPro" id="IPR042094">
    <property type="entry name" value="T2SS_GspF_sf"/>
</dbReference>
<protein>
    <recommendedName>
        <fullName evidence="8">Type II secretion system protein GspF domain-containing protein</fullName>
    </recommendedName>
</protein>
<dbReference type="PANTHER" id="PTHR30012">
    <property type="entry name" value="GENERAL SECRETION PATHWAY PROTEIN"/>
    <property type="match status" value="1"/>
</dbReference>
<keyword evidence="5 7" id="KW-1133">Transmembrane helix</keyword>
<comment type="caution">
    <text evidence="9">The sequence shown here is derived from an EMBL/GenBank/DDBJ whole genome shotgun (WGS) entry which is preliminary data.</text>
</comment>
<feature type="domain" description="Type II secretion system protein GspF" evidence="8">
    <location>
        <begin position="15"/>
        <end position="135"/>
    </location>
</feature>
<evidence type="ECO:0000256" key="6">
    <source>
        <dbReference type="ARBA" id="ARBA00023136"/>
    </source>
</evidence>
<evidence type="ECO:0000256" key="5">
    <source>
        <dbReference type="ARBA" id="ARBA00022989"/>
    </source>
</evidence>
<dbReference type="Pfam" id="PF00482">
    <property type="entry name" value="T2SSF"/>
    <property type="match status" value="2"/>
</dbReference>
<evidence type="ECO:0000259" key="8">
    <source>
        <dbReference type="Pfam" id="PF00482"/>
    </source>
</evidence>
<evidence type="ECO:0000256" key="1">
    <source>
        <dbReference type="ARBA" id="ARBA00004651"/>
    </source>
</evidence>
<dbReference type="InterPro" id="IPR047692">
    <property type="entry name" value="T4P_ComGB"/>
</dbReference>
<evidence type="ECO:0000256" key="2">
    <source>
        <dbReference type="ARBA" id="ARBA00005745"/>
    </source>
</evidence>
<dbReference type="OrthoDB" id="1638902at2"/>
<feature type="transmembrane region" description="Helical" evidence="7">
    <location>
        <begin position="114"/>
        <end position="134"/>
    </location>
</feature>
<keyword evidence="10" id="KW-1185">Reference proteome</keyword>
<evidence type="ECO:0000256" key="7">
    <source>
        <dbReference type="SAM" id="Phobius"/>
    </source>
</evidence>
<evidence type="ECO:0000313" key="10">
    <source>
        <dbReference type="Proteomes" id="UP000215059"/>
    </source>
</evidence>
<proteinExistence type="inferred from homology"/>
<comment type="similarity">
    <text evidence="2">Belongs to the GSP F family.</text>
</comment>
<feature type="domain" description="Type II secretion system protein GspF" evidence="8">
    <location>
        <begin position="214"/>
        <end position="336"/>
    </location>
</feature>
<dbReference type="EMBL" id="NOII01000002">
    <property type="protein sequence ID" value="OYD57827.1"/>
    <property type="molecule type" value="Genomic_DNA"/>
</dbReference>
<accession>A0A235FA72</accession>
<dbReference type="GO" id="GO:0005886">
    <property type="term" value="C:plasma membrane"/>
    <property type="evidence" value="ECO:0007669"/>
    <property type="project" value="UniProtKB-SubCell"/>
</dbReference>
<gene>
    <name evidence="9" type="ORF">CGZ90_07950</name>
</gene>
<dbReference type="PANTHER" id="PTHR30012:SF0">
    <property type="entry name" value="TYPE II SECRETION SYSTEM PROTEIN F-RELATED"/>
    <property type="match status" value="1"/>
</dbReference>
<name>A0A235FA72_9BACL</name>
<dbReference type="InterPro" id="IPR018076">
    <property type="entry name" value="T2SS_GspF_dom"/>
</dbReference>
<comment type="subcellular location">
    <subcellularLocation>
        <location evidence="1">Cell membrane</location>
        <topology evidence="1">Multi-pass membrane protein</topology>
    </subcellularLocation>
</comment>
<dbReference type="NCBIfam" id="NF041012">
    <property type="entry name" value="T4P_ComGB"/>
    <property type="match status" value="1"/>
</dbReference>
<keyword evidence="3" id="KW-1003">Cell membrane</keyword>
<dbReference type="RefSeq" id="WP_094251860.1">
    <property type="nucleotide sequence ID" value="NZ_JBHLXL010000001.1"/>
</dbReference>
<dbReference type="InterPro" id="IPR003004">
    <property type="entry name" value="GspF/PilC"/>
</dbReference>
<evidence type="ECO:0000256" key="4">
    <source>
        <dbReference type="ARBA" id="ARBA00022692"/>
    </source>
</evidence>
<reference evidence="9 10" key="1">
    <citation type="submission" date="2017-07" db="EMBL/GenBank/DDBJ databases">
        <title>Fictibacillus sp. nov. GDSW-R2A3 Genome sequencing and assembly.</title>
        <authorList>
            <person name="Mayilraj S."/>
        </authorList>
    </citation>
    <scope>NUCLEOTIDE SEQUENCE [LARGE SCALE GENOMIC DNA]</scope>
    <source>
        <strain evidence="9 10">GDSW-R2A3</strain>
    </source>
</reference>
<keyword evidence="4 7" id="KW-0812">Transmembrane</keyword>